<evidence type="ECO:0000313" key="3">
    <source>
        <dbReference type="Proteomes" id="UP001210380"/>
    </source>
</evidence>
<evidence type="ECO:0000313" key="2">
    <source>
        <dbReference type="EMBL" id="MDA3623956.1"/>
    </source>
</evidence>
<keyword evidence="3" id="KW-1185">Reference proteome</keyword>
<feature type="domain" description="CYTH" evidence="1">
    <location>
        <begin position="2"/>
        <end position="167"/>
    </location>
</feature>
<dbReference type="CDD" id="cd07890">
    <property type="entry name" value="CYTH-like_AC_IV-like"/>
    <property type="match status" value="1"/>
</dbReference>
<dbReference type="Proteomes" id="UP001210380">
    <property type="component" value="Unassembled WGS sequence"/>
</dbReference>
<evidence type="ECO:0000259" key="1">
    <source>
        <dbReference type="PROSITE" id="PS51707"/>
    </source>
</evidence>
<dbReference type="Pfam" id="PF01928">
    <property type="entry name" value="CYTH"/>
    <property type="match status" value="1"/>
</dbReference>
<proteinExistence type="predicted"/>
<accession>A0ABT4URS4</accession>
<dbReference type="EMBL" id="JAQGLA010000001">
    <property type="protein sequence ID" value="MDA3623956.1"/>
    <property type="molecule type" value="Genomic_DNA"/>
</dbReference>
<dbReference type="SUPFAM" id="SSF55154">
    <property type="entry name" value="CYTH-like phosphatases"/>
    <property type="match status" value="1"/>
</dbReference>
<protein>
    <submittedName>
        <fullName evidence="2">Class IV adenylate cyclase</fullName>
    </submittedName>
</protein>
<sequence length="181" mass="20451">MPIEHEAKILDVDADILQKRILAEGGHKHGETLQRRYVYDIAPGDATRWIRLRDTGREITLTIKEILHDGIDGTQETEVAVDDFEATNAILAKLGYQPKAYQENKRVSFTLDDAEIEIDTWPRIPTYAEIEAESKEQVIAIAARLGYSEDQLTGENTTKVYARYGIDLSSITDLRFTEPTA</sequence>
<dbReference type="InterPro" id="IPR033469">
    <property type="entry name" value="CYTH-like_dom_sf"/>
</dbReference>
<comment type="caution">
    <text evidence="2">The sequence shown here is derived from an EMBL/GenBank/DDBJ whole genome shotgun (WGS) entry which is preliminary data.</text>
</comment>
<dbReference type="PROSITE" id="PS51707">
    <property type="entry name" value="CYTH"/>
    <property type="match status" value="1"/>
</dbReference>
<organism evidence="2 3">
    <name type="scientific">Saccharopolyspora oryzae</name>
    <dbReference type="NCBI Taxonomy" id="2997343"/>
    <lineage>
        <taxon>Bacteria</taxon>
        <taxon>Bacillati</taxon>
        <taxon>Actinomycetota</taxon>
        <taxon>Actinomycetes</taxon>
        <taxon>Pseudonocardiales</taxon>
        <taxon>Pseudonocardiaceae</taxon>
        <taxon>Saccharopolyspora</taxon>
    </lineage>
</organism>
<reference evidence="2 3" key="1">
    <citation type="submission" date="2022-11" db="EMBL/GenBank/DDBJ databases">
        <title>Draft genome sequence of Saccharopolyspora sp. WRP15-2 isolated from rhizosphere soils of wild rice in Thailand.</title>
        <authorList>
            <person name="Duangmal K."/>
            <person name="Kammanee S."/>
            <person name="Muangham S."/>
        </authorList>
    </citation>
    <scope>NUCLEOTIDE SEQUENCE [LARGE SCALE GENOMIC DNA]</scope>
    <source>
        <strain evidence="2 3">WRP15-2</strain>
    </source>
</reference>
<dbReference type="InterPro" id="IPR023577">
    <property type="entry name" value="CYTH_domain"/>
</dbReference>
<dbReference type="InterPro" id="IPR008173">
    <property type="entry name" value="Adenylyl_cyclase_CyaB"/>
</dbReference>
<dbReference type="RefSeq" id="WP_270946524.1">
    <property type="nucleotide sequence ID" value="NZ_JAQGLA010000001.1"/>
</dbReference>
<name>A0ABT4URS4_9PSEU</name>
<gene>
    <name evidence="2" type="ORF">OU415_00830</name>
</gene>
<dbReference type="Gene3D" id="2.40.320.10">
    <property type="entry name" value="Hypothetical Protein Pfu-838710-001"/>
    <property type="match status" value="1"/>
</dbReference>